<evidence type="ECO:0000256" key="8">
    <source>
        <dbReference type="ARBA" id="ARBA00022967"/>
    </source>
</evidence>
<evidence type="ECO:0000256" key="4">
    <source>
        <dbReference type="ARBA" id="ARBA00022475"/>
    </source>
</evidence>
<organism evidence="11 12">
    <name type="scientific">Jonquetella anthropi DSM 22815</name>
    <dbReference type="NCBI Taxonomy" id="885272"/>
    <lineage>
        <taxon>Bacteria</taxon>
        <taxon>Thermotogati</taxon>
        <taxon>Synergistota</taxon>
        <taxon>Synergistia</taxon>
        <taxon>Synergistales</taxon>
        <taxon>Dethiosulfovibrionaceae</taxon>
        <taxon>Jonquetella</taxon>
    </lineage>
</organism>
<dbReference type="EMBL" id="CM001376">
    <property type="protein sequence ID" value="EHM13262.1"/>
    <property type="molecule type" value="Genomic_DNA"/>
</dbReference>
<dbReference type="InterPro" id="IPR003593">
    <property type="entry name" value="AAA+_ATPase"/>
</dbReference>
<keyword evidence="3" id="KW-0813">Transport</keyword>
<evidence type="ECO:0000313" key="11">
    <source>
        <dbReference type="EMBL" id="EHM13262.1"/>
    </source>
</evidence>
<dbReference type="eggNOG" id="COG0444">
    <property type="taxonomic scope" value="Bacteria"/>
</dbReference>
<evidence type="ECO:0000256" key="5">
    <source>
        <dbReference type="ARBA" id="ARBA00022519"/>
    </source>
</evidence>
<dbReference type="InterPro" id="IPR003439">
    <property type="entry name" value="ABC_transporter-like_ATP-bd"/>
</dbReference>
<evidence type="ECO:0000256" key="9">
    <source>
        <dbReference type="ARBA" id="ARBA00023136"/>
    </source>
</evidence>
<dbReference type="CDD" id="cd03257">
    <property type="entry name" value="ABC_NikE_OppD_transporters"/>
    <property type="match status" value="1"/>
</dbReference>
<dbReference type="SMART" id="SM00382">
    <property type="entry name" value="AAA"/>
    <property type="match status" value="1"/>
</dbReference>
<protein>
    <submittedName>
        <fullName evidence="11">ABC-type dipeptide/oligopeptide/nickel transport system, ATPase component</fullName>
    </submittedName>
</protein>
<keyword evidence="8" id="KW-1278">Translocase</keyword>
<dbReference type="Gene3D" id="3.40.50.300">
    <property type="entry name" value="P-loop containing nucleotide triphosphate hydrolases"/>
    <property type="match status" value="1"/>
</dbReference>
<evidence type="ECO:0000256" key="3">
    <source>
        <dbReference type="ARBA" id="ARBA00022448"/>
    </source>
</evidence>
<evidence type="ECO:0000313" key="12">
    <source>
        <dbReference type="Proteomes" id="UP000003806"/>
    </source>
</evidence>
<keyword evidence="9" id="KW-0472">Membrane</keyword>
<dbReference type="RefSeq" id="WP_008522938.1">
    <property type="nucleotide sequence ID" value="NZ_CM001376.1"/>
</dbReference>
<dbReference type="GO" id="GO:0016887">
    <property type="term" value="F:ATP hydrolysis activity"/>
    <property type="evidence" value="ECO:0007669"/>
    <property type="project" value="InterPro"/>
</dbReference>
<comment type="similarity">
    <text evidence="2">Belongs to the ABC transporter superfamily.</text>
</comment>
<name>H0UKQ3_9BACT</name>
<keyword evidence="12" id="KW-1185">Reference proteome</keyword>
<dbReference type="InterPro" id="IPR027417">
    <property type="entry name" value="P-loop_NTPase"/>
</dbReference>
<dbReference type="STRING" id="885272.JonanDRAFT_0889"/>
<dbReference type="PANTHER" id="PTHR43297:SF14">
    <property type="entry name" value="ATPASE AAA-TYPE CORE DOMAIN-CONTAINING PROTEIN"/>
    <property type="match status" value="1"/>
</dbReference>
<sequence length="281" mass="29942">MEEVLVLRDLTVKDVAGRALVGGVSLTLRRGRITALVGESGCGKSMTAAALMGLIDPPLSASCASLRVQGREMRGASEEEWRAVRGRTVALIPQDPRSALNPRMDVGDQLIEPSVVLDGEKTADAWTGAEKLLGGLGLSDPSGVMRGRPGRLSGGMAQRVMIAMALMRRPSVLLCDEPTTALDVVVACQILDILRRVRDDLGTACLFITHQLALCRKFADDVSVMRGGKILESGSASRVFRSPSHPYTAALLAAAPKVGQYRDGLLPVDAWARLSQETEAN</sequence>
<evidence type="ECO:0000256" key="6">
    <source>
        <dbReference type="ARBA" id="ARBA00022741"/>
    </source>
</evidence>
<dbReference type="Pfam" id="PF00005">
    <property type="entry name" value="ABC_tran"/>
    <property type="match status" value="1"/>
</dbReference>
<dbReference type="GO" id="GO:0005524">
    <property type="term" value="F:ATP binding"/>
    <property type="evidence" value="ECO:0007669"/>
    <property type="project" value="UniProtKB-KW"/>
</dbReference>
<gene>
    <name evidence="11" type="ORF">JonanDRAFT_0889</name>
</gene>
<evidence type="ECO:0000256" key="7">
    <source>
        <dbReference type="ARBA" id="ARBA00022840"/>
    </source>
</evidence>
<dbReference type="Proteomes" id="UP000003806">
    <property type="component" value="Chromosome"/>
</dbReference>
<dbReference type="PANTHER" id="PTHR43297">
    <property type="entry name" value="OLIGOPEPTIDE TRANSPORT ATP-BINDING PROTEIN APPD"/>
    <property type="match status" value="1"/>
</dbReference>
<evidence type="ECO:0000256" key="2">
    <source>
        <dbReference type="ARBA" id="ARBA00005417"/>
    </source>
</evidence>
<comment type="subcellular location">
    <subcellularLocation>
        <location evidence="1">Cell membrane</location>
        <topology evidence="1">Peripheral membrane protein</topology>
    </subcellularLocation>
</comment>
<reference evidence="11 12" key="1">
    <citation type="submission" date="2011-11" db="EMBL/GenBank/DDBJ databases">
        <title>The Noncontiguous Finished genome of Jonquetella anthropi DSM 22815.</title>
        <authorList>
            <consortium name="US DOE Joint Genome Institute (JGI-PGF)"/>
            <person name="Lucas S."/>
            <person name="Copeland A."/>
            <person name="Lapidus A."/>
            <person name="Glavina del Rio T."/>
            <person name="Dalin E."/>
            <person name="Tice H."/>
            <person name="Bruce D."/>
            <person name="Goodwin L."/>
            <person name="Pitluck S."/>
            <person name="Peters L."/>
            <person name="Mikhailova N."/>
            <person name="Held B."/>
            <person name="Kyrpides N."/>
            <person name="Mavromatis K."/>
            <person name="Ivanova N."/>
            <person name="Markowitz V."/>
            <person name="Cheng J.-F."/>
            <person name="Hugenholtz P."/>
            <person name="Woyke T."/>
            <person name="Wu D."/>
            <person name="Gronow S."/>
            <person name="Wellnitz S."/>
            <person name="Brambilla E."/>
            <person name="Klenk H.-P."/>
            <person name="Eisen J.A."/>
        </authorList>
    </citation>
    <scope>NUCLEOTIDE SEQUENCE [LARGE SCALE GENOMIC DNA]</scope>
    <source>
        <strain evidence="11 12">DSM 22815</strain>
    </source>
</reference>
<keyword evidence="5" id="KW-0997">Cell inner membrane</keyword>
<evidence type="ECO:0000256" key="1">
    <source>
        <dbReference type="ARBA" id="ARBA00004202"/>
    </source>
</evidence>
<dbReference type="InterPro" id="IPR017871">
    <property type="entry name" value="ABC_transporter-like_CS"/>
</dbReference>
<feature type="domain" description="ABC transporter" evidence="10">
    <location>
        <begin position="5"/>
        <end position="252"/>
    </location>
</feature>
<dbReference type="GO" id="GO:0005886">
    <property type="term" value="C:plasma membrane"/>
    <property type="evidence" value="ECO:0007669"/>
    <property type="project" value="UniProtKB-SubCell"/>
</dbReference>
<keyword evidence="6" id="KW-0547">Nucleotide-binding</keyword>
<evidence type="ECO:0000259" key="10">
    <source>
        <dbReference type="PROSITE" id="PS50893"/>
    </source>
</evidence>
<keyword evidence="4" id="KW-1003">Cell membrane</keyword>
<dbReference type="PROSITE" id="PS50893">
    <property type="entry name" value="ABC_TRANSPORTER_2"/>
    <property type="match status" value="1"/>
</dbReference>
<proteinExistence type="inferred from homology"/>
<dbReference type="SUPFAM" id="SSF52540">
    <property type="entry name" value="P-loop containing nucleoside triphosphate hydrolases"/>
    <property type="match status" value="1"/>
</dbReference>
<dbReference type="AlphaFoldDB" id="H0UKQ3"/>
<accession>H0UKQ3</accession>
<dbReference type="InterPro" id="IPR050388">
    <property type="entry name" value="ABC_Ni/Peptide_Import"/>
</dbReference>
<keyword evidence="7" id="KW-0067">ATP-binding</keyword>
<dbReference type="PROSITE" id="PS00211">
    <property type="entry name" value="ABC_TRANSPORTER_1"/>
    <property type="match status" value="1"/>
</dbReference>
<dbReference type="HOGENOM" id="CLU_000604_1_23_0"/>